<dbReference type="Gene3D" id="3.30.465.10">
    <property type="match status" value="1"/>
</dbReference>
<feature type="domain" description="Berberine/berberine-like" evidence="3">
    <location>
        <begin position="54"/>
        <end position="119"/>
    </location>
</feature>
<dbReference type="HOGENOM" id="CLU_129571_1_0_1"/>
<organism evidence="4 5">
    <name type="scientific">Leersia perrieri</name>
    <dbReference type="NCBI Taxonomy" id="77586"/>
    <lineage>
        <taxon>Eukaryota</taxon>
        <taxon>Viridiplantae</taxon>
        <taxon>Streptophyta</taxon>
        <taxon>Embryophyta</taxon>
        <taxon>Tracheophyta</taxon>
        <taxon>Spermatophyta</taxon>
        <taxon>Magnoliopsida</taxon>
        <taxon>Liliopsida</taxon>
        <taxon>Poales</taxon>
        <taxon>Poaceae</taxon>
        <taxon>BOP clade</taxon>
        <taxon>Oryzoideae</taxon>
        <taxon>Oryzeae</taxon>
        <taxon>Oryzinae</taxon>
        <taxon>Leersia</taxon>
    </lineage>
</organism>
<dbReference type="InterPro" id="IPR016169">
    <property type="entry name" value="FAD-bd_PCMH_sub2"/>
</dbReference>
<keyword evidence="5" id="KW-1185">Reference proteome</keyword>
<reference evidence="4 5" key="1">
    <citation type="submission" date="2012-08" db="EMBL/GenBank/DDBJ databases">
        <title>Oryza genome evolution.</title>
        <authorList>
            <person name="Wing R.A."/>
        </authorList>
    </citation>
    <scope>NUCLEOTIDE SEQUENCE</scope>
</reference>
<dbReference type="GO" id="GO:0050660">
    <property type="term" value="F:flavin adenine dinucleotide binding"/>
    <property type="evidence" value="ECO:0007669"/>
    <property type="project" value="InterPro"/>
</dbReference>
<evidence type="ECO:0000313" key="5">
    <source>
        <dbReference type="Proteomes" id="UP000032180"/>
    </source>
</evidence>
<dbReference type="PANTHER" id="PTHR32448">
    <property type="entry name" value="OS08G0158400 PROTEIN"/>
    <property type="match status" value="1"/>
</dbReference>
<evidence type="ECO:0000256" key="1">
    <source>
        <dbReference type="ARBA" id="ARBA00022630"/>
    </source>
</evidence>
<protein>
    <recommendedName>
        <fullName evidence="3">Berberine/berberine-like domain-containing protein</fullName>
    </recommendedName>
</protein>
<evidence type="ECO:0000313" key="4">
    <source>
        <dbReference type="EnsemblPlants" id="LPERR08G03520.1"/>
    </source>
</evidence>
<keyword evidence="1" id="KW-0285">Flavoprotein</keyword>
<evidence type="ECO:0000259" key="3">
    <source>
        <dbReference type="Pfam" id="PF08031"/>
    </source>
</evidence>
<sequence>MKHRSRTAPGSSTEFQYGLYWDQLDQARSSEYIEWLHSFYMFMAPHVSKDPRGAYANYMDMDLGTNNWTNPIGESSIEAVAHARSSWGASYFGNNFDRLVRAKTMIDPGNVFNNAQSIPPLY</sequence>
<proteinExistence type="predicted"/>
<reference evidence="5" key="2">
    <citation type="submission" date="2013-12" db="EMBL/GenBank/DDBJ databases">
        <authorList>
            <person name="Yu Y."/>
            <person name="Lee S."/>
            <person name="de Baynast K."/>
            <person name="Wissotski M."/>
            <person name="Liu L."/>
            <person name="Talag J."/>
            <person name="Goicoechea J."/>
            <person name="Angelova A."/>
            <person name="Jetty R."/>
            <person name="Kudrna D."/>
            <person name="Golser W."/>
            <person name="Rivera L."/>
            <person name="Zhang J."/>
            <person name="Wing R."/>
        </authorList>
    </citation>
    <scope>NUCLEOTIDE SEQUENCE</scope>
</reference>
<dbReference type="AlphaFoldDB" id="A0A0D9X4M1"/>
<keyword evidence="2" id="KW-0274">FAD</keyword>
<dbReference type="eggNOG" id="ENOG502QVGN">
    <property type="taxonomic scope" value="Eukaryota"/>
</dbReference>
<accession>A0A0D9X4M1</accession>
<dbReference type="InterPro" id="IPR012951">
    <property type="entry name" value="BBE"/>
</dbReference>
<dbReference type="EnsemblPlants" id="LPERR08G03520.1">
    <property type="protein sequence ID" value="LPERR08G03520.1"/>
    <property type="gene ID" value="LPERR08G03520"/>
</dbReference>
<dbReference type="GO" id="GO:0016491">
    <property type="term" value="F:oxidoreductase activity"/>
    <property type="evidence" value="ECO:0007669"/>
    <property type="project" value="InterPro"/>
</dbReference>
<reference evidence="4" key="3">
    <citation type="submission" date="2015-04" db="UniProtKB">
        <authorList>
            <consortium name="EnsemblPlants"/>
        </authorList>
    </citation>
    <scope>IDENTIFICATION</scope>
</reference>
<dbReference type="STRING" id="77586.A0A0D9X4M1"/>
<evidence type="ECO:0000256" key="2">
    <source>
        <dbReference type="ARBA" id="ARBA00022827"/>
    </source>
</evidence>
<dbReference type="Pfam" id="PF08031">
    <property type="entry name" value="BBE"/>
    <property type="match status" value="1"/>
</dbReference>
<name>A0A0D9X4M1_9ORYZ</name>
<dbReference type="Gramene" id="LPERR08G03520.1">
    <property type="protein sequence ID" value="LPERR08G03520.1"/>
    <property type="gene ID" value="LPERR08G03520"/>
</dbReference>
<dbReference type="Proteomes" id="UP000032180">
    <property type="component" value="Chromosome 8"/>
</dbReference>